<evidence type="ECO:0000259" key="1">
    <source>
        <dbReference type="Pfam" id="PF09012"/>
    </source>
</evidence>
<dbReference type="EMBL" id="LUTY01001113">
    <property type="protein sequence ID" value="OAD22190.1"/>
    <property type="molecule type" value="Genomic_DNA"/>
</dbReference>
<accession>A0A176S2F7</accession>
<dbReference type="InterPro" id="IPR036390">
    <property type="entry name" value="WH_DNA-bd_sf"/>
</dbReference>
<keyword evidence="3" id="KW-1185">Reference proteome</keyword>
<comment type="caution">
    <text evidence="2">The sequence shown here is derived from an EMBL/GenBank/DDBJ whole genome shotgun (WGS) entry which is preliminary data.</text>
</comment>
<evidence type="ECO:0000313" key="2">
    <source>
        <dbReference type="EMBL" id="OAD22190.1"/>
    </source>
</evidence>
<feature type="non-terminal residue" evidence="2">
    <location>
        <position position="1"/>
    </location>
</feature>
<reference evidence="2 3" key="1">
    <citation type="submission" date="2016-05" db="EMBL/GenBank/DDBJ databases">
        <title>Single-cell genome of chain-forming Candidatus Thiomargarita nelsonii and comparison to other large sulfur-oxidizing bacteria.</title>
        <authorList>
            <person name="Winkel M."/>
            <person name="Salman V."/>
            <person name="Woyke T."/>
            <person name="Schulz-Vogt H."/>
            <person name="Richter M."/>
            <person name="Flood B."/>
            <person name="Bailey J."/>
            <person name="Amann R."/>
            <person name="Mussmann M."/>
        </authorList>
    </citation>
    <scope>NUCLEOTIDE SEQUENCE [LARGE SCALE GENOMIC DNA]</scope>
    <source>
        <strain evidence="2 3">THI036</strain>
    </source>
</reference>
<dbReference type="SUPFAM" id="SSF46785">
    <property type="entry name" value="Winged helix' DNA-binding domain"/>
    <property type="match status" value="1"/>
</dbReference>
<protein>
    <submittedName>
        <fullName evidence="2">FeoC like transcriptional regulator</fullName>
    </submittedName>
</protein>
<dbReference type="Pfam" id="PF09012">
    <property type="entry name" value="FeoC"/>
    <property type="match status" value="1"/>
</dbReference>
<gene>
    <name evidence="2" type="ORF">THIOM_002016</name>
</gene>
<organism evidence="2 3">
    <name type="scientific">Candidatus Thiomargarita nelsonii</name>
    <dbReference type="NCBI Taxonomy" id="1003181"/>
    <lineage>
        <taxon>Bacteria</taxon>
        <taxon>Pseudomonadati</taxon>
        <taxon>Pseudomonadota</taxon>
        <taxon>Gammaproteobacteria</taxon>
        <taxon>Thiotrichales</taxon>
        <taxon>Thiotrichaceae</taxon>
        <taxon>Thiomargarita</taxon>
    </lineage>
</organism>
<feature type="domain" description="Transcriptional regulator HTH-type FeoC" evidence="1">
    <location>
        <begin position="13"/>
        <end position="80"/>
    </location>
</feature>
<dbReference type="InterPro" id="IPR036388">
    <property type="entry name" value="WH-like_DNA-bd_sf"/>
</dbReference>
<sequence>RFALHSGGEKTMILTELKSYLVENKRAPLIDMAHHFDVAPDAVKGMLEHWIRKGKVRRIEGSRCDKGCCQADQAHLEIYEWVERRRSIPIQAKV</sequence>
<name>A0A176S2F7_9GAMM</name>
<evidence type="ECO:0000313" key="3">
    <source>
        <dbReference type="Proteomes" id="UP000076962"/>
    </source>
</evidence>
<dbReference type="Proteomes" id="UP000076962">
    <property type="component" value="Unassembled WGS sequence"/>
</dbReference>
<dbReference type="AlphaFoldDB" id="A0A176S2F7"/>
<dbReference type="InterPro" id="IPR015102">
    <property type="entry name" value="Tscrpt_reg_HTH_FeoC"/>
</dbReference>
<proteinExistence type="predicted"/>
<dbReference type="Gene3D" id="1.10.10.10">
    <property type="entry name" value="Winged helix-like DNA-binding domain superfamily/Winged helix DNA-binding domain"/>
    <property type="match status" value="1"/>
</dbReference>